<protein>
    <recommendedName>
        <fullName evidence="1">HNH nuclease domain-containing protein</fullName>
    </recommendedName>
</protein>
<dbReference type="RefSeq" id="WP_281748027.1">
    <property type="nucleotide sequence ID" value="NZ_AP026933.1"/>
</dbReference>
<dbReference type="InterPro" id="IPR003615">
    <property type="entry name" value="HNH_nuc"/>
</dbReference>
<proteinExistence type="predicted"/>
<dbReference type="EMBL" id="AP026933">
    <property type="protein sequence ID" value="BDT04114.1"/>
    <property type="molecule type" value="Genomic_DNA"/>
</dbReference>
<evidence type="ECO:0000313" key="2">
    <source>
        <dbReference type="EMBL" id="BDT04114.1"/>
    </source>
</evidence>
<keyword evidence="3" id="KW-1185">Reference proteome</keyword>
<dbReference type="Proteomes" id="UP001163387">
    <property type="component" value="Chromosome"/>
</dbReference>
<organism evidence="2 3">
    <name type="scientific">Spiroplasma ixodetis</name>
    <dbReference type="NCBI Taxonomy" id="2141"/>
    <lineage>
        <taxon>Bacteria</taxon>
        <taxon>Bacillati</taxon>
        <taxon>Mycoplasmatota</taxon>
        <taxon>Mollicutes</taxon>
        <taxon>Entomoplasmatales</taxon>
        <taxon>Spiroplasmataceae</taxon>
        <taxon>Spiroplasma</taxon>
    </lineage>
</organism>
<dbReference type="CDD" id="cd00085">
    <property type="entry name" value="HNHc"/>
    <property type="match status" value="1"/>
</dbReference>
<gene>
    <name evidence="2" type="ORF">SHM_17600</name>
</gene>
<accession>A0ABM8BW91</accession>
<sequence>MARRKKWEKEDKEKIWNYSIQKMEKYFKGLSEFWTLNVQAPCPWCCLPMIKGAYQGEQPTSAFAWNIDHIDGDPNNNSLENLQAMHVECNIKKN</sequence>
<feature type="domain" description="HNH nuclease" evidence="1">
    <location>
        <begin position="65"/>
        <end position="85"/>
    </location>
</feature>
<reference evidence="2 3" key="1">
    <citation type="journal article" date="2022" name="Front. Microbiol.">
        <title>Male-killing mechanisms vary between Spiroplasma species.</title>
        <authorList>
            <person name="Arai H."/>
            <person name="Inoue M."/>
            <person name="Kageyama D."/>
        </authorList>
    </citation>
    <scope>NUCLEOTIDE SEQUENCE [LARGE SCALE GENOMIC DNA]</scope>
    <source>
        <strain evidence="3">sHm</strain>
    </source>
</reference>
<evidence type="ECO:0000313" key="3">
    <source>
        <dbReference type="Proteomes" id="UP001163387"/>
    </source>
</evidence>
<dbReference type="SUPFAM" id="SSF54060">
    <property type="entry name" value="His-Me finger endonucleases"/>
    <property type="match status" value="1"/>
</dbReference>
<name>A0ABM8BW91_9MOLU</name>
<dbReference type="Pfam" id="PF13392">
    <property type="entry name" value="HNH_3"/>
    <property type="match status" value="1"/>
</dbReference>
<evidence type="ECO:0000259" key="1">
    <source>
        <dbReference type="Pfam" id="PF13392"/>
    </source>
</evidence>
<dbReference type="InterPro" id="IPR044925">
    <property type="entry name" value="His-Me_finger_sf"/>
</dbReference>